<dbReference type="OrthoDB" id="4456952at2"/>
<reference evidence="5" key="1">
    <citation type="submission" date="2015-07" db="EMBL/GenBank/DDBJ databases">
        <authorList>
            <consortium name="Consortium for Microbial Forensics and Genomics (microFORGE)"/>
            <person name="Knight B.M."/>
            <person name="Roberts D.P."/>
            <person name="Lin D."/>
            <person name="Hari K."/>
            <person name="Fletcher J."/>
            <person name="Melcher U."/>
            <person name="Blagden T."/>
            <person name="Winegar R.A."/>
        </authorList>
    </citation>
    <scope>NUCLEOTIDE SEQUENCE [LARGE SCALE GENOMIC DNA]</scope>
    <source>
        <strain evidence="5">NRRL B-1447</strain>
    </source>
</reference>
<dbReference type="Proteomes" id="UP000037084">
    <property type="component" value="Unassembled WGS sequence"/>
</dbReference>
<evidence type="ECO:0000313" key="4">
    <source>
        <dbReference type="EMBL" id="KOG57653.1"/>
    </source>
</evidence>
<evidence type="ECO:0000256" key="2">
    <source>
        <dbReference type="SAM" id="SignalP"/>
    </source>
</evidence>
<protein>
    <recommendedName>
        <fullName evidence="3">DUF4097 domain-containing protein</fullName>
    </recommendedName>
</protein>
<dbReference type="RefSeq" id="WP_053167739.1">
    <property type="nucleotide sequence ID" value="NZ_LGUV01000002.1"/>
</dbReference>
<feature type="chain" id="PRO_5039639120" description="DUF4097 domain-containing protein" evidence="2">
    <location>
        <begin position="26"/>
        <end position="254"/>
    </location>
</feature>
<evidence type="ECO:0000313" key="5">
    <source>
        <dbReference type="Proteomes" id="UP000037084"/>
    </source>
</evidence>
<dbReference type="PATRIC" id="fig|1961.12.peg.549"/>
<proteinExistence type="predicted"/>
<organism evidence="4 5">
    <name type="scientific">Streptomyces virginiae</name>
    <name type="common">Streptomyces cinnamonensis</name>
    <dbReference type="NCBI Taxonomy" id="1961"/>
    <lineage>
        <taxon>Bacteria</taxon>
        <taxon>Bacillati</taxon>
        <taxon>Actinomycetota</taxon>
        <taxon>Actinomycetes</taxon>
        <taxon>Kitasatosporales</taxon>
        <taxon>Streptomycetaceae</taxon>
        <taxon>Streptomyces</taxon>
    </lineage>
</organism>
<evidence type="ECO:0000256" key="1">
    <source>
        <dbReference type="SAM" id="MobiDB-lite"/>
    </source>
</evidence>
<dbReference type="EMBL" id="LGUV01000002">
    <property type="protein sequence ID" value="KOG57653.1"/>
    <property type="molecule type" value="Genomic_DNA"/>
</dbReference>
<keyword evidence="2" id="KW-0732">Signal</keyword>
<sequence length="254" mass="25381">MTSHTAPARLARTTAAALGAGLLLAGCSLPDAFDDGARRTATADATVTEAVTAVRVAGARAGSIEVTPGAGPGVTIRRTVHYREGAAPTPGQKVTDGVLTFTDGCSTSCYVDYRLEVPATATVELESSSGDISVAGVAAAAVTADSGTVRAERIGGPLKVRTSSGDITATGLSAPSADVRSDSGDARLEFTGAPSSVLAETTSGNVTLKVPTAPYRLTVSTTSGDREITLPDDASAPSRLTAKTTSGDVRISAA</sequence>
<dbReference type="AlphaFoldDB" id="A0A0L8N4Y4"/>
<dbReference type="Gene3D" id="2.160.20.120">
    <property type="match status" value="1"/>
</dbReference>
<accession>A0A0L8N4Y4</accession>
<feature type="region of interest" description="Disordered" evidence="1">
    <location>
        <begin position="221"/>
        <end position="254"/>
    </location>
</feature>
<evidence type="ECO:0000259" key="3">
    <source>
        <dbReference type="Pfam" id="PF13349"/>
    </source>
</evidence>
<gene>
    <name evidence="4" type="ORF">ADK75_02605</name>
</gene>
<feature type="domain" description="DUF4097" evidence="3">
    <location>
        <begin position="121"/>
        <end position="252"/>
    </location>
</feature>
<name>A0A0L8N4Y4_STRVG</name>
<dbReference type="Pfam" id="PF13349">
    <property type="entry name" value="DUF4097"/>
    <property type="match status" value="1"/>
</dbReference>
<feature type="signal peptide" evidence="2">
    <location>
        <begin position="1"/>
        <end position="25"/>
    </location>
</feature>
<comment type="caution">
    <text evidence="4">The sequence shown here is derived from an EMBL/GenBank/DDBJ whole genome shotgun (WGS) entry which is preliminary data.</text>
</comment>
<dbReference type="InterPro" id="IPR025164">
    <property type="entry name" value="Toastrack_DUF4097"/>
</dbReference>